<keyword evidence="8" id="KW-0227">DNA damage</keyword>
<dbReference type="EMBL" id="JAKUCV010002185">
    <property type="protein sequence ID" value="KAJ4843660.1"/>
    <property type="molecule type" value="Genomic_DNA"/>
</dbReference>
<evidence type="ECO:0000256" key="3">
    <source>
        <dbReference type="ARBA" id="ARBA00019438"/>
    </source>
</evidence>
<organism evidence="18 19">
    <name type="scientific">Turnera subulata</name>
    <dbReference type="NCBI Taxonomy" id="218843"/>
    <lineage>
        <taxon>Eukaryota</taxon>
        <taxon>Viridiplantae</taxon>
        <taxon>Streptophyta</taxon>
        <taxon>Embryophyta</taxon>
        <taxon>Tracheophyta</taxon>
        <taxon>Spermatophyta</taxon>
        <taxon>Magnoliopsida</taxon>
        <taxon>eudicotyledons</taxon>
        <taxon>Gunneridae</taxon>
        <taxon>Pentapetalae</taxon>
        <taxon>rosids</taxon>
        <taxon>fabids</taxon>
        <taxon>Malpighiales</taxon>
        <taxon>Passifloraceae</taxon>
        <taxon>Turnera</taxon>
    </lineage>
</organism>
<evidence type="ECO:0000256" key="5">
    <source>
        <dbReference type="ARBA" id="ARBA00022618"/>
    </source>
</evidence>
<evidence type="ECO:0000256" key="7">
    <source>
        <dbReference type="ARBA" id="ARBA00022737"/>
    </source>
</evidence>
<keyword evidence="5" id="KW-0132">Cell division</keyword>
<comment type="subcellular location">
    <subcellularLocation>
        <location evidence="2">Cytoplasm</location>
    </subcellularLocation>
    <subcellularLocation>
        <location evidence="1">Nucleus</location>
    </subcellularLocation>
</comment>
<dbReference type="Pfam" id="PF06113">
    <property type="entry name" value="BRE"/>
    <property type="match status" value="2"/>
</dbReference>
<reference evidence="18" key="1">
    <citation type="submission" date="2022-02" db="EMBL/GenBank/DDBJ databases">
        <authorList>
            <person name="Henning P.M."/>
            <person name="McCubbin A.G."/>
            <person name="Shore J.S."/>
        </authorList>
    </citation>
    <scope>NUCLEOTIDE SEQUENCE</scope>
    <source>
        <strain evidence="18">F60SS</strain>
        <tissue evidence="18">Leaves</tissue>
    </source>
</reference>
<evidence type="ECO:0000313" key="18">
    <source>
        <dbReference type="EMBL" id="KAJ4843660.1"/>
    </source>
</evidence>
<evidence type="ECO:0000256" key="1">
    <source>
        <dbReference type="ARBA" id="ARBA00004123"/>
    </source>
</evidence>
<accession>A0A9Q0JK36</accession>
<evidence type="ECO:0000313" key="19">
    <source>
        <dbReference type="Proteomes" id="UP001141552"/>
    </source>
</evidence>
<name>A0A9Q0JK36_9ROSI</name>
<reference evidence="18" key="2">
    <citation type="journal article" date="2023" name="Plants (Basel)">
        <title>Annotation of the Turnera subulata (Passifloraceae) Draft Genome Reveals the S-Locus Evolved after the Divergence of Turneroideae from Passifloroideae in a Stepwise Manner.</title>
        <authorList>
            <person name="Henning P.M."/>
            <person name="Roalson E.H."/>
            <person name="Mir W."/>
            <person name="McCubbin A.G."/>
            <person name="Shore J.S."/>
        </authorList>
    </citation>
    <scope>NUCLEOTIDE SEQUENCE</scope>
    <source>
        <strain evidence="18">F60SS</strain>
    </source>
</reference>
<evidence type="ECO:0000256" key="8">
    <source>
        <dbReference type="ARBA" id="ARBA00022763"/>
    </source>
</evidence>
<evidence type="ECO:0000256" key="16">
    <source>
        <dbReference type="ARBA" id="ARBA00032491"/>
    </source>
</evidence>
<dbReference type="InterPro" id="IPR010358">
    <property type="entry name" value="BRE"/>
</dbReference>
<keyword evidence="14" id="KW-0131">Cell cycle</keyword>
<evidence type="ECO:0000256" key="9">
    <source>
        <dbReference type="ARBA" id="ARBA00022776"/>
    </source>
</evidence>
<evidence type="ECO:0000256" key="12">
    <source>
        <dbReference type="ARBA" id="ARBA00023204"/>
    </source>
</evidence>
<comment type="caution">
    <text evidence="18">The sequence shown here is derived from an EMBL/GenBank/DDBJ whole genome shotgun (WGS) entry which is preliminary data.</text>
</comment>
<keyword evidence="19" id="KW-1185">Reference proteome</keyword>
<dbReference type="GO" id="GO:0006325">
    <property type="term" value="P:chromatin organization"/>
    <property type="evidence" value="ECO:0007669"/>
    <property type="project" value="UniProtKB-KW"/>
</dbReference>
<proteinExistence type="inferred from homology"/>
<dbReference type="GO" id="GO:0005737">
    <property type="term" value="C:cytoplasm"/>
    <property type="evidence" value="ECO:0007669"/>
    <property type="project" value="UniProtKB-SubCell"/>
</dbReference>
<dbReference type="GO" id="GO:0051301">
    <property type="term" value="P:cell division"/>
    <property type="evidence" value="ECO:0007669"/>
    <property type="project" value="UniProtKB-KW"/>
</dbReference>
<gene>
    <name evidence="18" type="ORF">Tsubulata_010164</name>
</gene>
<dbReference type="GO" id="GO:0006302">
    <property type="term" value="P:double-strand break repair"/>
    <property type="evidence" value="ECO:0007669"/>
    <property type="project" value="TreeGrafter"/>
</dbReference>
<evidence type="ECO:0000256" key="13">
    <source>
        <dbReference type="ARBA" id="ARBA00023242"/>
    </source>
</evidence>
<keyword evidence="9" id="KW-0498">Mitosis</keyword>
<evidence type="ECO:0000256" key="17">
    <source>
        <dbReference type="ARBA" id="ARBA00032630"/>
    </source>
</evidence>
<protein>
    <recommendedName>
        <fullName evidence="3">BRISC and BRCA1-A complex member 2</fullName>
    </recommendedName>
    <alternativeName>
        <fullName evidence="16">BRCA1-A complex subunit BRE</fullName>
    </alternativeName>
    <alternativeName>
        <fullName evidence="17">BRCA1/BRCA2-containing complex subunit 45</fullName>
    </alternativeName>
</protein>
<evidence type="ECO:0000256" key="6">
    <source>
        <dbReference type="ARBA" id="ARBA00022703"/>
    </source>
</evidence>
<dbReference type="OrthoDB" id="538811at2759"/>
<keyword evidence="11" id="KW-0156">Chromatin regulator</keyword>
<dbReference type="AlphaFoldDB" id="A0A9Q0JK36"/>
<evidence type="ECO:0000256" key="11">
    <source>
        <dbReference type="ARBA" id="ARBA00022853"/>
    </source>
</evidence>
<keyword evidence="7" id="KW-0677">Repeat</keyword>
<keyword evidence="10" id="KW-0833">Ubl conjugation pathway</keyword>
<evidence type="ECO:0000256" key="14">
    <source>
        <dbReference type="ARBA" id="ARBA00023306"/>
    </source>
</evidence>
<sequence>MSLDRFPPLISAQLHYLLAHYPDIIKVEHTWSGSKYNSGIHDRFTLLIPYCLDYLKWDVLYNVDSPLAPPDVIFGPDDEDFHPLLGLDGVGDLVLEKSSLCDWNNQDPRRLLALIVELRKKYMAYQRNRVGAVDDDRLKFEISTFGSREVIFRTQFERMLNIPLSCNASYNISLKTPVTLLQGIEMHMSSGFEKPEEVKFAVPLLDMNINKMVLACPWRYPQKIYLQVVYPVTRKYGSAPSAPRLKLMSTPDLKELFSIEDVKLPPWVDGMCMAEYLPPLEELLQRQVVEAVTSIDARRCFIEALVPWFGRPLEADSVFCRKVSFLAASGVFTFLVHFFLGTQFPKQQPVLILQSTQHFNMHGTPVKSTPLSEYPWSPRWEASQMAERMYDFLADESHNFKKYCSEYHLQQ</sequence>
<comment type="similarity">
    <text evidence="15">Belongs to the BABAM2 family.</text>
</comment>
<dbReference type="GO" id="GO:0070552">
    <property type="term" value="C:BRISC complex"/>
    <property type="evidence" value="ECO:0007669"/>
    <property type="project" value="InterPro"/>
</dbReference>
<evidence type="ECO:0000256" key="4">
    <source>
        <dbReference type="ARBA" id="ARBA00022490"/>
    </source>
</evidence>
<evidence type="ECO:0000256" key="2">
    <source>
        <dbReference type="ARBA" id="ARBA00004496"/>
    </source>
</evidence>
<keyword evidence="13" id="KW-0539">Nucleus</keyword>
<dbReference type="Proteomes" id="UP001141552">
    <property type="component" value="Unassembled WGS sequence"/>
</dbReference>
<dbReference type="PANTHER" id="PTHR15189:SF7">
    <property type="entry name" value="BRISC AND BRCA1-A COMPLEX MEMBER 2"/>
    <property type="match status" value="1"/>
</dbReference>
<dbReference type="PANTHER" id="PTHR15189">
    <property type="entry name" value="BRISC AND BRCA1-A COMPLEX MEMBER 2"/>
    <property type="match status" value="1"/>
</dbReference>
<keyword evidence="4" id="KW-0963">Cytoplasm</keyword>
<keyword evidence="6" id="KW-0053">Apoptosis</keyword>
<evidence type="ECO:0000256" key="10">
    <source>
        <dbReference type="ARBA" id="ARBA00022786"/>
    </source>
</evidence>
<evidence type="ECO:0000256" key="15">
    <source>
        <dbReference type="ARBA" id="ARBA00025766"/>
    </source>
</evidence>
<keyword evidence="12" id="KW-0234">DNA repair</keyword>